<name>A0A9P0FAJ0_BRAAE</name>
<evidence type="ECO:0000313" key="2">
    <source>
        <dbReference type="EMBL" id="CAH0547898.1"/>
    </source>
</evidence>
<dbReference type="AlphaFoldDB" id="A0A9P0FAJ0"/>
<organism evidence="2 3">
    <name type="scientific">Brassicogethes aeneus</name>
    <name type="common">Rape pollen beetle</name>
    <name type="synonym">Meligethes aeneus</name>
    <dbReference type="NCBI Taxonomy" id="1431903"/>
    <lineage>
        <taxon>Eukaryota</taxon>
        <taxon>Metazoa</taxon>
        <taxon>Ecdysozoa</taxon>
        <taxon>Arthropoda</taxon>
        <taxon>Hexapoda</taxon>
        <taxon>Insecta</taxon>
        <taxon>Pterygota</taxon>
        <taxon>Neoptera</taxon>
        <taxon>Endopterygota</taxon>
        <taxon>Coleoptera</taxon>
        <taxon>Polyphaga</taxon>
        <taxon>Cucujiformia</taxon>
        <taxon>Nitidulidae</taxon>
        <taxon>Meligethinae</taxon>
        <taxon>Brassicogethes</taxon>
    </lineage>
</organism>
<feature type="signal peptide" evidence="1">
    <location>
        <begin position="1"/>
        <end position="19"/>
    </location>
</feature>
<feature type="chain" id="PRO_5040187577" evidence="1">
    <location>
        <begin position="20"/>
        <end position="90"/>
    </location>
</feature>
<dbReference type="Proteomes" id="UP001154078">
    <property type="component" value="Chromosome 1"/>
</dbReference>
<keyword evidence="1" id="KW-0732">Signal</keyword>
<evidence type="ECO:0000313" key="3">
    <source>
        <dbReference type="Proteomes" id="UP001154078"/>
    </source>
</evidence>
<accession>A0A9P0FAJ0</accession>
<dbReference type="OrthoDB" id="8818336at2759"/>
<gene>
    <name evidence="2" type="ORF">MELIAE_LOCUS1790</name>
</gene>
<keyword evidence="3" id="KW-1185">Reference proteome</keyword>
<proteinExistence type="predicted"/>
<sequence length="90" mass="10131">MKWLVVCVLTIVVISLAVADGEIWEEDEHEVLIRSERGAKNRGKPNLEDIFSALELTTYHLQQTITFSPTEILGSIDTGNAFIRSFLKVL</sequence>
<evidence type="ECO:0000256" key="1">
    <source>
        <dbReference type="SAM" id="SignalP"/>
    </source>
</evidence>
<dbReference type="EMBL" id="OV121132">
    <property type="protein sequence ID" value="CAH0547898.1"/>
    <property type="molecule type" value="Genomic_DNA"/>
</dbReference>
<reference evidence="2" key="1">
    <citation type="submission" date="2021-12" db="EMBL/GenBank/DDBJ databases">
        <authorList>
            <person name="King R."/>
        </authorList>
    </citation>
    <scope>NUCLEOTIDE SEQUENCE</scope>
</reference>
<protein>
    <submittedName>
        <fullName evidence="2">Uncharacterized protein</fullName>
    </submittedName>
</protein>